<dbReference type="Pfam" id="PF14335">
    <property type="entry name" value="DUF4391"/>
    <property type="match status" value="1"/>
</dbReference>
<accession>A0A656GG36</accession>
<evidence type="ECO:0000313" key="2">
    <source>
        <dbReference type="Proteomes" id="UP000003465"/>
    </source>
</evidence>
<dbReference type="EMBL" id="AEAG01001099">
    <property type="protein sequence ID" value="EGH25026.1"/>
    <property type="molecule type" value="Genomic_DNA"/>
</dbReference>
<reference evidence="1 2" key="1">
    <citation type="journal article" date="2011" name="PLoS Pathog.">
        <title>Dynamic evolution of pathogenicity revealed by sequencing and comparative genomics of 19 Pseudomonas syringae isolates.</title>
        <authorList>
            <person name="Baltrus D.A."/>
            <person name="Nishimura M.T."/>
            <person name="Romanchuk A."/>
            <person name="Chang J.H."/>
            <person name="Mukhtar M.S."/>
            <person name="Cherkis K."/>
            <person name="Roach J."/>
            <person name="Grant S.R."/>
            <person name="Jones C.D."/>
            <person name="Dangl J.L."/>
        </authorList>
    </citation>
    <scope>NUCLEOTIDE SEQUENCE [LARGE SCALE GENOMIC DNA]</scope>
    <source>
        <strain evidence="1 2">301020</strain>
    </source>
</reference>
<sequence length="259" mass="29914">MTPGTLEAFIEHLSIPRSCELNKPVFKKLFLENGVLDIADKTTLKDDVDKIRWLYTLKPATINVAAYVDSERDFSEIAVLQVDLTSTKRLKRIATFMQRSIPYPLILVFSQENYVCLSVADKRINQSDKEKWVVEDILYTDWIDLAASTLAQAAFLEDCNINSFSFANFLSFYKSLRERVIAINCATHSGRYERDVVGNIESKPSESRLERLREFERLNLQKSEIANKLKKEKQLGRQVELNTKIKQINDVIEKIRESI</sequence>
<dbReference type="Proteomes" id="UP000003465">
    <property type="component" value="Unassembled WGS sequence"/>
</dbReference>
<name>A0A656GG36_PSEA0</name>
<dbReference type="AlphaFoldDB" id="A0A656GG36"/>
<organism evidence="1 2">
    <name type="scientific">Pseudomonas amygdali pv. mori str. 301020</name>
    <dbReference type="NCBI Taxonomy" id="629261"/>
    <lineage>
        <taxon>Bacteria</taxon>
        <taxon>Pseudomonadati</taxon>
        <taxon>Pseudomonadota</taxon>
        <taxon>Gammaproteobacteria</taxon>
        <taxon>Pseudomonadales</taxon>
        <taxon>Pseudomonadaceae</taxon>
        <taxon>Pseudomonas</taxon>
        <taxon>Pseudomonas amygdali</taxon>
    </lineage>
</organism>
<evidence type="ECO:0008006" key="3">
    <source>
        <dbReference type="Google" id="ProtNLM"/>
    </source>
</evidence>
<gene>
    <name evidence="1" type="ORF">PSYMO_27666</name>
</gene>
<proteinExistence type="predicted"/>
<dbReference type="InterPro" id="IPR025503">
    <property type="entry name" value="DUF4391"/>
</dbReference>
<protein>
    <recommendedName>
        <fullName evidence="3">DUF4391 domain-containing protein</fullName>
    </recommendedName>
</protein>
<evidence type="ECO:0000313" key="1">
    <source>
        <dbReference type="EMBL" id="EGH25026.1"/>
    </source>
</evidence>
<comment type="caution">
    <text evidence="1">The sequence shown here is derived from an EMBL/GenBank/DDBJ whole genome shotgun (WGS) entry which is preliminary data.</text>
</comment>